<feature type="transmembrane region" description="Helical" evidence="11">
    <location>
        <begin position="1035"/>
        <end position="1055"/>
    </location>
</feature>
<dbReference type="STRING" id="686832.A0A0C3C6X3"/>
<dbReference type="GO" id="GO:0016020">
    <property type="term" value="C:membrane"/>
    <property type="evidence" value="ECO:0007669"/>
    <property type="project" value="UniProtKB-SubCell"/>
</dbReference>
<protein>
    <recommendedName>
        <fullName evidence="16">ABC transporter</fullName>
    </recommendedName>
</protein>
<evidence type="ECO:0000256" key="9">
    <source>
        <dbReference type="ARBA" id="ARBA00023136"/>
    </source>
</evidence>
<dbReference type="FunFam" id="3.40.50.300:FF:000997">
    <property type="entry name" value="Multidrug resistance-associated protein 1"/>
    <property type="match status" value="1"/>
</dbReference>
<evidence type="ECO:0000256" key="10">
    <source>
        <dbReference type="SAM" id="MobiDB-lite"/>
    </source>
</evidence>
<dbReference type="InterPro" id="IPR050173">
    <property type="entry name" value="ABC_transporter_C-like"/>
</dbReference>
<dbReference type="SUPFAM" id="SSF52540">
    <property type="entry name" value="P-loop containing nucleoside triphosphate hydrolases"/>
    <property type="match status" value="2"/>
</dbReference>
<dbReference type="InterPro" id="IPR003439">
    <property type="entry name" value="ABC_transporter-like_ATP-bd"/>
</dbReference>
<evidence type="ECO:0000259" key="13">
    <source>
        <dbReference type="PROSITE" id="PS50929"/>
    </source>
</evidence>
<keyword evidence="15" id="KW-1185">Reference proteome</keyword>
<feature type="transmembrane region" description="Helical" evidence="11">
    <location>
        <begin position="928"/>
        <end position="956"/>
    </location>
</feature>
<dbReference type="FunFam" id="1.20.1560.10:FF:000010">
    <property type="entry name" value="Multidrug resistance-associated ABC transporter"/>
    <property type="match status" value="1"/>
</dbReference>
<feature type="compositionally biased region" description="Polar residues" evidence="10">
    <location>
        <begin position="767"/>
        <end position="778"/>
    </location>
</feature>
<accession>A0A0C3C6X3</accession>
<feature type="compositionally biased region" description="Basic and acidic residues" evidence="10">
    <location>
        <begin position="779"/>
        <end position="792"/>
    </location>
</feature>
<dbReference type="Pfam" id="PF00005">
    <property type="entry name" value="ABC_tran"/>
    <property type="match status" value="2"/>
</dbReference>
<dbReference type="Pfam" id="PF00664">
    <property type="entry name" value="ABC_membrane"/>
    <property type="match status" value="2"/>
</dbReference>
<dbReference type="InterPro" id="IPR003593">
    <property type="entry name" value="AAA+_ATPase"/>
</dbReference>
<keyword evidence="6" id="KW-0067">ATP-binding</keyword>
<gene>
    <name evidence="14" type="ORF">M413DRAFT_19666</name>
</gene>
<keyword evidence="7 11" id="KW-1133">Transmembrane helix</keyword>
<dbReference type="InterPro" id="IPR017871">
    <property type="entry name" value="ABC_transporter-like_CS"/>
</dbReference>
<dbReference type="Gene3D" id="3.40.50.300">
    <property type="entry name" value="P-loop containing nucleotide triphosphate hydrolases"/>
    <property type="match status" value="2"/>
</dbReference>
<proteinExistence type="inferred from homology"/>
<keyword evidence="5" id="KW-0547">Nucleotide-binding</keyword>
<sequence>MSSHDEKKEVDVETNVVQPLRHTRAWWQRVPFTSTNPPPPNASLDDALLIPEADAGLFSLLTFGWMNPLLGLGYARPLEATDLWKLQPDRGAAHIAKLITESFDRRHKAANEYNERLANGQIAPGLKGIWWSLTGNRAEKEREWRENSGKRKASLALALNDSVKWWFWSAGLLKLVGDTAQVTSPLVMKQIIIFAAESYYGRKAGLPVPSIGKGIGLTFGLLAMQVVGSICTRHMLYRAASTGVLLRGGLIAAIYDRSLKLSTSARSTLTNGKLVNHISTDVSRIDFCAGFFHSAWTSPIQLLVCLALLINNLGPSALAGFAFFFAVVPFMGAIMRRYFALRVETMKWTDKRAKLLQEVLGGMKVIKFFAWEVPFLKKISVYRRREVGYVRSLLLLRDINTSIGISAPAIASVLAFVTYSLTGHDLNPAVIFTSLTFFVLLRLPLMFLPLAISSIADALNATRRLYDVFVADLLETNHTIDEQLDVALEVKAASFTWDAPPPEDEKSEDEKNAPGGKKSSKTKAKKTQVKAEPQDDEKKPATSTSTEEKAKKEEVFVVSNVDLIIPHGQLVAIVGAVGSGKSSLLQGLIGEMKKTAGSVVFGGSVAYCPQTAWIQNATIRESICFGRPFEEKRYWDAVRHSCLGPDLEMLPHGDMTEVGEKGISLSGGQKQRINICRAVYCDTDIQIFDDPLSALDAHVGKAVFQNVLLNGGSGKTRILVTHALHFLPKVDFIYVIDEGTIAEQGTYNDLMERGDAFARFVNEFGTSEQGPVGLQSSTRPKDQAGEDEKDDKLKNAAAGAALMQEEERNIGAVSGDVYKAYYKAGHGPILTPFLVLSVLMTNMGVYGALGVSQAVSGYLVAVNFSLLTYFSSKRLHKDAINRIMHAPMSFFDTTPLGRIMNRFAKDIDTMDNLLSDSMRMLVGTSSMIFGAVILISVLLPWFLIGVFFILIIYIYATAFYRASARELKLDPYVDAVLRSSLYSHFSESLSGLSTIRAYGEVARFELDNEKRIDVENRAYWMTISNQHWLGVRLDFLGAVMIFIVAMLSVGARFTISPGQTGLLLSYVMTVQQTFSWIVRQGAELENNMNSVERLVHYAQAIEQEAPHELPEKKPLPSWPAHGRIEINNVVLKYRPELPAVLKGISLTVNAGEKVGIVGRTGAGKSSMMTALARIVEPSSGSIVVDDIDVSTIGLADLRRSIAIIPQDPVRIFSGTMRTNLDPFNLHDDSRLWDALKRAHLVESPTVIVPIAVQDDATLSGSHTPVNKFDLETVIEDEGNNLSVGQRSLVSLARALVKNSKIIILDEATASVDYETYHKIQDTIANEFKDRTILCIAHRLLTIIGYDRICVLDAGVVAEFDTPANLYMKEKGIFRGMCNQSSISLDDITLGHRIAA</sequence>
<dbReference type="EMBL" id="KN831784">
    <property type="protein sequence ID" value="KIM39969.1"/>
    <property type="molecule type" value="Genomic_DNA"/>
</dbReference>
<feature type="transmembrane region" description="Helical" evidence="11">
    <location>
        <begin position="399"/>
        <end position="419"/>
    </location>
</feature>
<dbReference type="InterPro" id="IPR036640">
    <property type="entry name" value="ABC1_TM_sf"/>
</dbReference>
<organism evidence="14 15">
    <name type="scientific">Hebeloma cylindrosporum</name>
    <dbReference type="NCBI Taxonomy" id="76867"/>
    <lineage>
        <taxon>Eukaryota</taxon>
        <taxon>Fungi</taxon>
        <taxon>Dikarya</taxon>
        <taxon>Basidiomycota</taxon>
        <taxon>Agaricomycotina</taxon>
        <taxon>Agaricomycetes</taxon>
        <taxon>Agaricomycetidae</taxon>
        <taxon>Agaricales</taxon>
        <taxon>Agaricineae</taxon>
        <taxon>Hymenogastraceae</taxon>
        <taxon>Hebeloma</taxon>
    </lineage>
</organism>
<feature type="domain" description="ABC transporter" evidence="12">
    <location>
        <begin position="1124"/>
        <end position="1378"/>
    </location>
</feature>
<feature type="transmembrane region" description="Helical" evidence="11">
    <location>
        <begin position="431"/>
        <end position="456"/>
    </location>
</feature>
<keyword evidence="9 11" id="KW-0472">Membrane</keyword>
<feature type="transmembrane region" description="Helical" evidence="11">
    <location>
        <begin position="829"/>
        <end position="849"/>
    </location>
</feature>
<dbReference type="PROSITE" id="PS50893">
    <property type="entry name" value="ABC_TRANSPORTER_2"/>
    <property type="match status" value="2"/>
</dbReference>
<evidence type="ECO:0000256" key="2">
    <source>
        <dbReference type="ARBA" id="ARBA00009726"/>
    </source>
</evidence>
<dbReference type="SMART" id="SM00382">
    <property type="entry name" value="AAA"/>
    <property type="match status" value="2"/>
</dbReference>
<dbReference type="Gene3D" id="1.20.1560.10">
    <property type="entry name" value="ABC transporter type 1, transmembrane domain"/>
    <property type="match status" value="2"/>
</dbReference>
<evidence type="ECO:0000256" key="7">
    <source>
        <dbReference type="ARBA" id="ARBA00022989"/>
    </source>
</evidence>
<keyword evidence="4 11" id="KW-0812">Transmembrane</keyword>
<name>A0A0C3C6X3_HEBCY</name>
<dbReference type="PROSITE" id="PS50929">
    <property type="entry name" value="ABC_TM1F"/>
    <property type="match status" value="2"/>
</dbReference>
<comment type="similarity">
    <text evidence="2">Belongs to the ABC transporter superfamily. ABCC family. Conjugate transporter (TC 3.A.1.208) subfamily.</text>
</comment>
<feature type="domain" description="ABC transporter" evidence="12">
    <location>
        <begin position="542"/>
        <end position="763"/>
    </location>
</feature>
<dbReference type="CDD" id="cd18606">
    <property type="entry name" value="ABC_6TM_YOR1_D2_like"/>
    <property type="match status" value="1"/>
</dbReference>
<evidence type="ECO:0008006" key="16">
    <source>
        <dbReference type="Google" id="ProtNLM"/>
    </source>
</evidence>
<evidence type="ECO:0000256" key="8">
    <source>
        <dbReference type="ARBA" id="ARBA00023026"/>
    </source>
</evidence>
<feature type="region of interest" description="Disordered" evidence="10">
    <location>
        <begin position="497"/>
        <end position="550"/>
    </location>
</feature>
<dbReference type="GO" id="GO:0016887">
    <property type="term" value="F:ATP hydrolysis activity"/>
    <property type="evidence" value="ECO:0007669"/>
    <property type="project" value="InterPro"/>
</dbReference>
<feature type="compositionally biased region" description="Basic residues" evidence="10">
    <location>
        <begin position="518"/>
        <end position="528"/>
    </location>
</feature>
<keyword evidence="3" id="KW-0813">Transport</keyword>
<feature type="domain" description="ABC transmembrane type-1" evidence="13">
    <location>
        <begin position="827"/>
        <end position="1086"/>
    </location>
</feature>
<feature type="transmembrane region" description="Helical" evidence="11">
    <location>
        <begin position="316"/>
        <end position="339"/>
    </location>
</feature>
<dbReference type="CDD" id="cd03244">
    <property type="entry name" value="ABCC_MRP_domain2"/>
    <property type="match status" value="1"/>
</dbReference>
<keyword evidence="8" id="KW-0843">Virulence</keyword>
<evidence type="ECO:0000313" key="14">
    <source>
        <dbReference type="EMBL" id="KIM39969.1"/>
    </source>
</evidence>
<dbReference type="FunFam" id="3.40.50.300:FF:000565">
    <property type="entry name" value="ABC bile acid transporter"/>
    <property type="match status" value="1"/>
</dbReference>
<dbReference type="PANTHER" id="PTHR24223:SF456">
    <property type="entry name" value="MULTIDRUG RESISTANCE-ASSOCIATED PROTEIN LETHAL(2)03659"/>
    <property type="match status" value="1"/>
</dbReference>
<evidence type="ECO:0000313" key="15">
    <source>
        <dbReference type="Proteomes" id="UP000053424"/>
    </source>
</evidence>
<dbReference type="Proteomes" id="UP000053424">
    <property type="component" value="Unassembled WGS sequence"/>
</dbReference>
<dbReference type="CDD" id="cd18597">
    <property type="entry name" value="ABC_6TM_YOR1_D1_like"/>
    <property type="match status" value="1"/>
</dbReference>
<evidence type="ECO:0000259" key="12">
    <source>
        <dbReference type="PROSITE" id="PS50893"/>
    </source>
</evidence>
<evidence type="ECO:0000256" key="1">
    <source>
        <dbReference type="ARBA" id="ARBA00004141"/>
    </source>
</evidence>
<dbReference type="CDD" id="cd03250">
    <property type="entry name" value="ABCC_MRP_domain1"/>
    <property type="match status" value="1"/>
</dbReference>
<evidence type="ECO:0000256" key="5">
    <source>
        <dbReference type="ARBA" id="ARBA00022741"/>
    </source>
</evidence>
<dbReference type="OrthoDB" id="6500128at2759"/>
<reference evidence="15" key="2">
    <citation type="submission" date="2015-01" db="EMBL/GenBank/DDBJ databases">
        <title>Evolutionary Origins and Diversification of the Mycorrhizal Mutualists.</title>
        <authorList>
            <consortium name="DOE Joint Genome Institute"/>
            <consortium name="Mycorrhizal Genomics Consortium"/>
            <person name="Kohler A."/>
            <person name="Kuo A."/>
            <person name="Nagy L.G."/>
            <person name="Floudas D."/>
            <person name="Copeland A."/>
            <person name="Barry K.W."/>
            <person name="Cichocki N."/>
            <person name="Veneault-Fourrey C."/>
            <person name="LaButti K."/>
            <person name="Lindquist E.A."/>
            <person name="Lipzen A."/>
            <person name="Lundell T."/>
            <person name="Morin E."/>
            <person name="Murat C."/>
            <person name="Riley R."/>
            <person name="Ohm R."/>
            <person name="Sun H."/>
            <person name="Tunlid A."/>
            <person name="Henrissat B."/>
            <person name="Grigoriev I.V."/>
            <person name="Hibbett D.S."/>
            <person name="Martin F."/>
        </authorList>
    </citation>
    <scope>NUCLEOTIDE SEQUENCE [LARGE SCALE GENOMIC DNA]</scope>
    <source>
        <strain evidence="15">h7</strain>
    </source>
</reference>
<dbReference type="HOGENOM" id="CLU_000604_27_3_1"/>
<feature type="region of interest" description="Disordered" evidence="10">
    <location>
        <begin position="767"/>
        <end position="792"/>
    </location>
</feature>
<dbReference type="SUPFAM" id="SSF90123">
    <property type="entry name" value="ABC transporter transmembrane region"/>
    <property type="match status" value="2"/>
</dbReference>
<dbReference type="FunFam" id="1.20.1560.10:FF:000061">
    <property type="entry name" value="ATP-binding cassette transporter YOR1"/>
    <property type="match status" value="1"/>
</dbReference>
<dbReference type="GO" id="GO:0140359">
    <property type="term" value="F:ABC-type transporter activity"/>
    <property type="evidence" value="ECO:0007669"/>
    <property type="project" value="InterPro"/>
</dbReference>
<evidence type="ECO:0000256" key="3">
    <source>
        <dbReference type="ARBA" id="ARBA00022448"/>
    </source>
</evidence>
<dbReference type="GO" id="GO:0005524">
    <property type="term" value="F:ATP binding"/>
    <property type="evidence" value="ECO:0007669"/>
    <property type="project" value="UniProtKB-KW"/>
</dbReference>
<evidence type="ECO:0000256" key="6">
    <source>
        <dbReference type="ARBA" id="ARBA00022840"/>
    </source>
</evidence>
<dbReference type="InterPro" id="IPR027417">
    <property type="entry name" value="P-loop_NTPase"/>
</dbReference>
<evidence type="ECO:0000256" key="11">
    <source>
        <dbReference type="SAM" id="Phobius"/>
    </source>
</evidence>
<evidence type="ECO:0000256" key="4">
    <source>
        <dbReference type="ARBA" id="ARBA00022692"/>
    </source>
</evidence>
<feature type="domain" description="ABC transmembrane type-1" evidence="13">
    <location>
        <begin position="170"/>
        <end position="457"/>
    </location>
</feature>
<feature type="compositionally biased region" description="Basic and acidic residues" evidence="10">
    <location>
        <begin position="532"/>
        <end position="550"/>
    </location>
</feature>
<dbReference type="InterPro" id="IPR011527">
    <property type="entry name" value="ABC1_TM_dom"/>
</dbReference>
<dbReference type="PANTHER" id="PTHR24223">
    <property type="entry name" value="ATP-BINDING CASSETTE SUB-FAMILY C"/>
    <property type="match status" value="1"/>
</dbReference>
<dbReference type="PROSITE" id="PS00211">
    <property type="entry name" value="ABC_TRANSPORTER_1"/>
    <property type="match status" value="2"/>
</dbReference>
<reference evidence="14 15" key="1">
    <citation type="submission" date="2014-04" db="EMBL/GenBank/DDBJ databases">
        <authorList>
            <consortium name="DOE Joint Genome Institute"/>
            <person name="Kuo A."/>
            <person name="Gay G."/>
            <person name="Dore J."/>
            <person name="Kohler A."/>
            <person name="Nagy L.G."/>
            <person name="Floudas D."/>
            <person name="Copeland A."/>
            <person name="Barry K.W."/>
            <person name="Cichocki N."/>
            <person name="Veneault-Fourrey C."/>
            <person name="LaButti K."/>
            <person name="Lindquist E.A."/>
            <person name="Lipzen A."/>
            <person name="Lundell T."/>
            <person name="Morin E."/>
            <person name="Murat C."/>
            <person name="Sun H."/>
            <person name="Tunlid A."/>
            <person name="Henrissat B."/>
            <person name="Grigoriev I.V."/>
            <person name="Hibbett D.S."/>
            <person name="Martin F."/>
            <person name="Nordberg H.P."/>
            <person name="Cantor M.N."/>
            <person name="Hua S.X."/>
        </authorList>
    </citation>
    <scope>NUCLEOTIDE SEQUENCE [LARGE SCALE GENOMIC DNA]</scope>
    <source>
        <strain evidence="15">h7</strain>
    </source>
</reference>
<comment type="subcellular location">
    <subcellularLocation>
        <location evidence="1">Membrane</location>
        <topology evidence="1">Multi-pass membrane protein</topology>
    </subcellularLocation>
</comment>